<dbReference type="CDD" id="cd18793">
    <property type="entry name" value="SF2_C_SNF"/>
    <property type="match status" value="1"/>
</dbReference>
<dbReference type="Proteomes" id="UP000253551">
    <property type="component" value="Unassembled WGS sequence"/>
</dbReference>
<keyword evidence="1" id="KW-0547">Nucleotide-binding</keyword>
<accession>A0A367JNM8</accession>
<dbReference type="GO" id="GO:0005634">
    <property type="term" value="C:nucleus"/>
    <property type="evidence" value="ECO:0007669"/>
    <property type="project" value="TreeGrafter"/>
</dbReference>
<keyword evidence="7" id="KW-1185">Reference proteome</keyword>
<evidence type="ECO:0000259" key="5">
    <source>
        <dbReference type="PROSITE" id="PS51194"/>
    </source>
</evidence>
<comment type="caution">
    <text evidence="6">The sequence shown here is derived from an EMBL/GenBank/DDBJ whole genome shotgun (WGS) entry which is preliminary data.</text>
</comment>
<evidence type="ECO:0000256" key="3">
    <source>
        <dbReference type="ARBA" id="ARBA00022840"/>
    </source>
</evidence>
<dbReference type="SUPFAM" id="SSF52540">
    <property type="entry name" value="P-loop containing nucleoside triphosphate hydrolases"/>
    <property type="match status" value="1"/>
</dbReference>
<evidence type="ECO:0000256" key="2">
    <source>
        <dbReference type="ARBA" id="ARBA00022801"/>
    </source>
</evidence>
<dbReference type="AlphaFoldDB" id="A0A367JNM8"/>
<dbReference type="Pfam" id="PF00271">
    <property type="entry name" value="Helicase_C"/>
    <property type="match status" value="1"/>
</dbReference>
<dbReference type="InterPro" id="IPR050628">
    <property type="entry name" value="SNF2_RAD54_helicase_TF"/>
</dbReference>
<dbReference type="GO" id="GO:0005524">
    <property type="term" value="F:ATP binding"/>
    <property type="evidence" value="ECO:0007669"/>
    <property type="project" value="UniProtKB-KW"/>
</dbReference>
<gene>
    <name evidence="6" type="ORF">CU098_003159</name>
</gene>
<dbReference type="STRING" id="4846.A0A367JNM8"/>
<dbReference type="PROSITE" id="PS51194">
    <property type="entry name" value="HELICASE_CTER"/>
    <property type="match status" value="1"/>
</dbReference>
<dbReference type="InterPro" id="IPR049730">
    <property type="entry name" value="SNF2/RAD54-like_C"/>
</dbReference>
<keyword evidence="2" id="KW-0378">Hydrolase</keyword>
<dbReference type="InterPro" id="IPR027417">
    <property type="entry name" value="P-loop_NTPase"/>
</dbReference>
<dbReference type="GO" id="GO:0006281">
    <property type="term" value="P:DNA repair"/>
    <property type="evidence" value="ECO:0007669"/>
    <property type="project" value="TreeGrafter"/>
</dbReference>
<evidence type="ECO:0000313" key="6">
    <source>
        <dbReference type="EMBL" id="RCH91537.1"/>
    </source>
</evidence>
<organism evidence="6 7">
    <name type="scientific">Rhizopus stolonifer</name>
    <name type="common">Rhizopus nigricans</name>
    <dbReference type="NCBI Taxonomy" id="4846"/>
    <lineage>
        <taxon>Eukaryota</taxon>
        <taxon>Fungi</taxon>
        <taxon>Fungi incertae sedis</taxon>
        <taxon>Mucoromycota</taxon>
        <taxon>Mucoromycotina</taxon>
        <taxon>Mucoromycetes</taxon>
        <taxon>Mucorales</taxon>
        <taxon>Mucorineae</taxon>
        <taxon>Rhizopodaceae</taxon>
        <taxon>Rhizopus</taxon>
    </lineage>
</organism>
<name>A0A367JNM8_RHIST</name>
<dbReference type="GO" id="GO:0008094">
    <property type="term" value="F:ATP-dependent activity, acting on DNA"/>
    <property type="evidence" value="ECO:0007669"/>
    <property type="project" value="TreeGrafter"/>
</dbReference>
<dbReference type="InterPro" id="IPR001650">
    <property type="entry name" value="Helicase_C-like"/>
</dbReference>
<feature type="non-terminal residue" evidence="6">
    <location>
        <position position="1"/>
    </location>
</feature>
<feature type="compositionally biased region" description="Basic residues" evidence="4">
    <location>
        <begin position="491"/>
        <end position="502"/>
    </location>
</feature>
<feature type="domain" description="Helicase C-terminal" evidence="5">
    <location>
        <begin position="259"/>
        <end position="403"/>
    </location>
</feature>
<dbReference type="GO" id="GO:0016787">
    <property type="term" value="F:hydrolase activity"/>
    <property type="evidence" value="ECO:0007669"/>
    <property type="project" value="UniProtKB-KW"/>
</dbReference>
<dbReference type="Gene3D" id="3.40.50.300">
    <property type="entry name" value="P-loop containing nucleotide triphosphate hydrolases"/>
    <property type="match status" value="1"/>
</dbReference>
<dbReference type="PANTHER" id="PTHR45626:SF51">
    <property type="entry name" value="SNF2-RELATED DOMAIN-CONTAINING PROTEIN"/>
    <property type="match status" value="1"/>
</dbReference>
<feature type="region of interest" description="Disordered" evidence="4">
    <location>
        <begin position="472"/>
        <end position="502"/>
    </location>
</feature>
<dbReference type="SMART" id="SM00490">
    <property type="entry name" value="HELICc"/>
    <property type="match status" value="1"/>
</dbReference>
<reference evidence="6 7" key="1">
    <citation type="journal article" date="2018" name="G3 (Bethesda)">
        <title>Phylogenetic and Phylogenomic Definition of Rhizopus Species.</title>
        <authorList>
            <person name="Gryganskyi A.P."/>
            <person name="Golan J."/>
            <person name="Dolatabadi S."/>
            <person name="Mondo S."/>
            <person name="Robb S."/>
            <person name="Idnurm A."/>
            <person name="Muszewska A."/>
            <person name="Steczkiewicz K."/>
            <person name="Masonjones S."/>
            <person name="Liao H.L."/>
            <person name="Gajdeczka M.T."/>
            <person name="Anike F."/>
            <person name="Vuek A."/>
            <person name="Anishchenko I.M."/>
            <person name="Voigt K."/>
            <person name="de Hoog G.S."/>
            <person name="Smith M.E."/>
            <person name="Heitman J."/>
            <person name="Vilgalys R."/>
            <person name="Stajich J.E."/>
        </authorList>
    </citation>
    <scope>NUCLEOTIDE SEQUENCE [LARGE SCALE GENOMIC DNA]</scope>
    <source>
        <strain evidence="6 7">LSU 92-RS-03</strain>
    </source>
</reference>
<dbReference type="PANTHER" id="PTHR45626">
    <property type="entry name" value="TRANSCRIPTION TERMINATION FACTOR 2-RELATED"/>
    <property type="match status" value="1"/>
</dbReference>
<evidence type="ECO:0000256" key="1">
    <source>
        <dbReference type="ARBA" id="ARBA00022741"/>
    </source>
</evidence>
<evidence type="ECO:0000313" key="7">
    <source>
        <dbReference type="Proteomes" id="UP000253551"/>
    </source>
</evidence>
<dbReference type="EMBL" id="PJQM01002977">
    <property type="protein sequence ID" value="RCH91537.1"/>
    <property type="molecule type" value="Genomic_DNA"/>
</dbReference>
<proteinExistence type="predicted"/>
<protein>
    <recommendedName>
        <fullName evidence="5">Helicase C-terminal domain-containing protein</fullName>
    </recommendedName>
</protein>
<dbReference type="OrthoDB" id="2801544at2759"/>
<sequence>RKPWAIIQLTEMLDRIMIRNQRKDIEKEVTLPPLYQKTVYLDFGYYQWLVSDIAIYSLNAILSKREGPDYLFAPKNFKSLKETVHNLWQSCLWHSVNPGLLQASHDNCVEKLHQVSLGIEDYGDENQDLVQIEQVLAHALQTNMFICMMSQHSPSYVVQGLPNLFKEKWGWLKGDHGAYIPLGQDWHDHCMMGAQQLYDAMTTVWHTKDAAQDLFVYHGSDKTLLPVQENTTHSDDGQLTFYTRNAFSDARVLSSSSVKLNYLVDQISNYQLTEKCVVFSQHANEMYEIYFALQLARIRNNTQRSNMILTFNTSDNANVMIMAVQKAAYGIDLSTATRVYFVSPVWQPAMEQQAIKRAHRIGQTKPVYVETLVIRNTIEDELLKRRNQVVQGQGLADDKENLKRGDFFADSKLRHILNHAAFVPLPPLVSQDKQTGLYYQPIQSLKTPLLFMPPQKIKSSPIVETEEVVLDIEGDQDTTDTTPSYKARQASNKKRKTVQFAS</sequence>
<keyword evidence="3" id="KW-0067">ATP-binding</keyword>
<evidence type="ECO:0000256" key="4">
    <source>
        <dbReference type="SAM" id="MobiDB-lite"/>
    </source>
</evidence>